<gene>
    <name evidence="1" type="ORF">MSG28_008598</name>
</gene>
<dbReference type="Proteomes" id="UP001064048">
    <property type="component" value="Chromosome 14"/>
</dbReference>
<dbReference type="EMBL" id="CM046114">
    <property type="protein sequence ID" value="KAI8419995.1"/>
    <property type="molecule type" value="Genomic_DNA"/>
</dbReference>
<comment type="caution">
    <text evidence="1">The sequence shown here is derived from an EMBL/GenBank/DDBJ whole genome shotgun (WGS) entry which is preliminary data.</text>
</comment>
<name>A0ACC0J7B9_CHOFU</name>
<accession>A0ACC0J7B9</accession>
<organism evidence="1 2">
    <name type="scientific">Choristoneura fumiferana</name>
    <name type="common">Spruce budworm moth</name>
    <name type="synonym">Archips fumiferana</name>
    <dbReference type="NCBI Taxonomy" id="7141"/>
    <lineage>
        <taxon>Eukaryota</taxon>
        <taxon>Metazoa</taxon>
        <taxon>Ecdysozoa</taxon>
        <taxon>Arthropoda</taxon>
        <taxon>Hexapoda</taxon>
        <taxon>Insecta</taxon>
        <taxon>Pterygota</taxon>
        <taxon>Neoptera</taxon>
        <taxon>Endopterygota</taxon>
        <taxon>Lepidoptera</taxon>
        <taxon>Glossata</taxon>
        <taxon>Ditrysia</taxon>
        <taxon>Tortricoidea</taxon>
        <taxon>Tortricidae</taxon>
        <taxon>Tortricinae</taxon>
        <taxon>Choristoneura</taxon>
    </lineage>
</organism>
<reference evidence="1 2" key="1">
    <citation type="journal article" date="2022" name="Genome Biol. Evol.">
        <title>The Spruce Budworm Genome: Reconstructing the Evolutionary History of Antifreeze Proteins.</title>
        <authorList>
            <person name="Beliveau C."/>
            <person name="Gagne P."/>
            <person name="Picq S."/>
            <person name="Vernygora O."/>
            <person name="Keeling C.I."/>
            <person name="Pinkney K."/>
            <person name="Doucet D."/>
            <person name="Wen F."/>
            <person name="Johnston J.S."/>
            <person name="Maaroufi H."/>
            <person name="Boyle B."/>
            <person name="Laroche J."/>
            <person name="Dewar K."/>
            <person name="Juretic N."/>
            <person name="Blackburn G."/>
            <person name="Nisole A."/>
            <person name="Brunet B."/>
            <person name="Brandao M."/>
            <person name="Lumley L."/>
            <person name="Duan J."/>
            <person name="Quan G."/>
            <person name="Lucarotti C.J."/>
            <person name="Roe A.D."/>
            <person name="Sperling F.A.H."/>
            <person name="Levesque R.C."/>
            <person name="Cusson M."/>
        </authorList>
    </citation>
    <scope>NUCLEOTIDE SEQUENCE [LARGE SCALE GENOMIC DNA]</scope>
    <source>
        <strain evidence="1">Glfc:IPQL:Cfum</strain>
    </source>
</reference>
<evidence type="ECO:0000313" key="1">
    <source>
        <dbReference type="EMBL" id="KAI8419995.1"/>
    </source>
</evidence>
<feature type="non-terminal residue" evidence="1">
    <location>
        <position position="703"/>
    </location>
</feature>
<sequence>MAIDVDTAQNITKAFSSIFQEITTDESTNRTSFDLYQFLSSASLRIQTKNISHEHFDFGALVKLVNGLKDKLNLTKSPESTCNYCSGSFRDIVLAYNGIHGYFSLLVCFFGTLANALNVVVLTRRDLAAAPINRLLKWLAVADVFVMMEYVPFAVYRYLIFHTASICLTLSLAVWRYVAIKYSDKSNILCTEGRCSMAILSSFLLPPILCIPTYMVFDIHTAIVLEATGPMILYHVDADQEGKLYQINFWVHAVVIKLLPCCILTVISLWLIREVYRANQHQKKIRVYSACPTNSKMMKRQYKADKRTDRTTKMLVAVLLLFLATELPQGILGLLSGVLGRCFFKGCYDLFGELMDALALLNGAINFVLYCSMSRQFRMTFGQLMWRARLHQARSDAISRRVLLKSRSRLLWCFRLRCKRYHKLRVRADVEKPPPLVCFFGTLANALNVVVLTRRDLAAAPINRLLKWLAVADVFVMMEYSDKSNILCTEGRCSMAILSSFLLPPILCIPTYMVFDIHTAIVLEATGPMILYHVDADQEGKLYQINFWVHAVVIKLLPCCILTVISLWLIREVYRANQHQKKIRVYSACPTNSKMMKRQYKADKRTDRTTKMLVAVLLLFLATELPQGILGLLSGVLGRCFFKGCYDLFGELMDALALLNGAINFVLYCSMSRQFRMTFGQLMWRARLHRWPPPTASHSDGQN</sequence>
<protein>
    <submittedName>
        <fullName evidence="1">Uncharacterized protein</fullName>
    </submittedName>
</protein>
<keyword evidence="2" id="KW-1185">Reference proteome</keyword>
<proteinExistence type="predicted"/>
<evidence type="ECO:0000313" key="2">
    <source>
        <dbReference type="Proteomes" id="UP001064048"/>
    </source>
</evidence>